<evidence type="ECO:0000313" key="2">
    <source>
        <dbReference type="EMBL" id="SVD17648.1"/>
    </source>
</evidence>
<protein>
    <recommendedName>
        <fullName evidence="1">AB hydrolase-1 domain-containing protein</fullName>
    </recommendedName>
</protein>
<dbReference type="AlphaFoldDB" id="A0A382T8F2"/>
<sequence>MLWHKTIGKGPNLVLLHGWGFSSDIFQKLIEKYKKSYCITVIDLPGHGRSDDVDGGLESWCEELIQFIPNKSILLGWSLGGLLSIYIATRIQLEHLILVAATPSLVNHENWKFGINSEIFHQFAINLKNDNTKTLKRFVGLQSKDKSQILEIYEAIQKYPTTDKALNIGLDILLNSDLQEVYKKIEIPKSVVLGSLDTLVPDEIEGWYKDNKTQTYLLRSGHLPFLDKTFKLPSIKSIR</sequence>
<dbReference type="SUPFAM" id="SSF53474">
    <property type="entry name" value="alpha/beta-Hydrolases"/>
    <property type="match status" value="1"/>
</dbReference>
<gene>
    <name evidence="2" type="ORF">METZ01_LOCUS370502</name>
</gene>
<dbReference type="EMBL" id="UINC01134234">
    <property type="protein sequence ID" value="SVD17648.1"/>
    <property type="molecule type" value="Genomic_DNA"/>
</dbReference>
<dbReference type="Gene3D" id="3.40.50.1820">
    <property type="entry name" value="alpha/beta hydrolase"/>
    <property type="match status" value="1"/>
</dbReference>
<organism evidence="2">
    <name type="scientific">marine metagenome</name>
    <dbReference type="NCBI Taxonomy" id="408172"/>
    <lineage>
        <taxon>unclassified sequences</taxon>
        <taxon>metagenomes</taxon>
        <taxon>ecological metagenomes</taxon>
    </lineage>
</organism>
<dbReference type="InterPro" id="IPR050266">
    <property type="entry name" value="AB_hydrolase_sf"/>
</dbReference>
<accession>A0A382T8F2</accession>
<evidence type="ECO:0000259" key="1">
    <source>
        <dbReference type="Pfam" id="PF12697"/>
    </source>
</evidence>
<proteinExistence type="predicted"/>
<dbReference type="Pfam" id="PF12697">
    <property type="entry name" value="Abhydrolase_6"/>
    <property type="match status" value="1"/>
</dbReference>
<dbReference type="PANTHER" id="PTHR43798">
    <property type="entry name" value="MONOACYLGLYCEROL LIPASE"/>
    <property type="match status" value="1"/>
</dbReference>
<dbReference type="InterPro" id="IPR029058">
    <property type="entry name" value="AB_hydrolase_fold"/>
</dbReference>
<dbReference type="InterPro" id="IPR000073">
    <property type="entry name" value="AB_hydrolase_1"/>
</dbReference>
<feature type="domain" description="AB hydrolase-1" evidence="1">
    <location>
        <begin position="13"/>
        <end position="227"/>
    </location>
</feature>
<name>A0A382T8F2_9ZZZZ</name>
<reference evidence="2" key="1">
    <citation type="submission" date="2018-05" db="EMBL/GenBank/DDBJ databases">
        <authorList>
            <person name="Lanie J.A."/>
            <person name="Ng W.-L."/>
            <person name="Kazmierczak K.M."/>
            <person name="Andrzejewski T.M."/>
            <person name="Davidsen T.M."/>
            <person name="Wayne K.J."/>
            <person name="Tettelin H."/>
            <person name="Glass J.I."/>
            <person name="Rusch D."/>
            <person name="Podicherti R."/>
            <person name="Tsui H.-C.T."/>
            <person name="Winkler M.E."/>
        </authorList>
    </citation>
    <scope>NUCLEOTIDE SEQUENCE</scope>
</reference>